<evidence type="ECO:0000256" key="1">
    <source>
        <dbReference type="ARBA" id="ARBA00002324"/>
    </source>
</evidence>
<keyword evidence="13" id="KW-1185">Reference proteome</keyword>
<dbReference type="SUPFAM" id="SSF52374">
    <property type="entry name" value="Nucleotidylyl transferase"/>
    <property type="match status" value="1"/>
</dbReference>
<evidence type="ECO:0000259" key="11">
    <source>
        <dbReference type="Pfam" id="PF01467"/>
    </source>
</evidence>
<protein>
    <recommendedName>
        <fullName evidence="10">Probable nicotinate-nucleotide adenylyltransferase</fullName>
        <ecNumber evidence="10">2.7.7.18</ecNumber>
    </recommendedName>
    <alternativeName>
        <fullName evidence="10">Deamido-NAD(+) diphosphorylase</fullName>
    </alternativeName>
    <alternativeName>
        <fullName evidence="10">Deamido-NAD(+) pyrophosphorylase</fullName>
    </alternativeName>
    <alternativeName>
        <fullName evidence="10">Nicotinate mononucleotide adenylyltransferase</fullName>
        <shortName evidence="10">NaMN adenylyltransferase</shortName>
    </alternativeName>
</protein>
<dbReference type="PANTHER" id="PTHR39321:SF3">
    <property type="entry name" value="PHOSPHOPANTETHEINE ADENYLYLTRANSFERASE"/>
    <property type="match status" value="1"/>
</dbReference>
<evidence type="ECO:0000256" key="5">
    <source>
        <dbReference type="ARBA" id="ARBA00022695"/>
    </source>
</evidence>
<dbReference type="GO" id="GO:0016779">
    <property type="term" value="F:nucleotidyltransferase activity"/>
    <property type="evidence" value="ECO:0007669"/>
    <property type="project" value="UniProtKB-KW"/>
</dbReference>
<dbReference type="RefSeq" id="WP_190431741.1">
    <property type="nucleotide sequence ID" value="NZ_JAMPKM010000001.1"/>
</dbReference>
<dbReference type="Proteomes" id="UP001464891">
    <property type="component" value="Unassembled WGS sequence"/>
</dbReference>
<accession>A0ABV0J2S2</accession>
<gene>
    <name evidence="10 12" type="primary">nadD</name>
    <name evidence="12" type="ORF">NC998_03020</name>
</gene>
<comment type="caution">
    <text evidence="12">The sequence shown here is derived from an EMBL/GenBank/DDBJ whole genome shotgun (WGS) entry which is preliminary data.</text>
</comment>
<keyword evidence="5 10" id="KW-0548">Nucleotidyltransferase</keyword>
<organism evidence="12 13">
    <name type="scientific">Trichocoleus desertorum GB2-A4</name>
    <dbReference type="NCBI Taxonomy" id="2933944"/>
    <lineage>
        <taxon>Bacteria</taxon>
        <taxon>Bacillati</taxon>
        <taxon>Cyanobacteriota</taxon>
        <taxon>Cyanophyceae</taxon>
        <taxon>Leptolyngbyales</taxon>
        <taxon>Trichocoleusaceae</taxon>
        <taxon>Trichocoleus</taxon>
    </lineage>
</organism>
<feature type="domain" description="Cytidyltransferase-like" evidence="11">
    <location>
        <begin position="6"/>
        <end position="201"/>
    </location>
</feature>
<evidence type="ECO:0000256" key="2">
    <source>
        <dbReference type="ARBA" id="ARBA00005019"/>
    </source>
</evidence>
<proteinExistence type="inferred from homology"/>
<keyword evidence="4 10" id="KW-0808">Transferase</keyword>
<evidence type="ECO:0000256" key="6">
    <source>
        <dbReference type="ARBA" id="ARBA00022741"/>
    </source>
</evidence>
<name>A0ABV0J2S2_9CYAN</name>
<dbReference type="CDD" id="cd02165">
    <property type="entry name" value="NMNAT"/>
    <property type="match status" value="1"/>
</dbReference>
<evidence type="ECO:0000256" key="7">
    <source>
        <dbReference type="ARBA" id="ARBA00022840"/>
    </source>
</evidence>
<comment type="catalytic activity">
    <reaction evidence="9 10">
        <text>nicotinate beta-D-ribonucleotide + ATP + H(+) = deamido-NAD(+) + diphosphate</text>
        <dbReference type="Rhea" id="RHEA:22860"/>
        <dbReference type="ChEBI" id="CHEBI:15378"/>
        <dbReference type="ChEBI" id="CHEBI:30616"/>
        <dbReference type="ChEBI" id="CHEBI:33019"/>
        <dbReference type="ChEBI" id="CHEBI:57502"/>
        <dbReference type="ChEBI" id="CHEBI:58437"/>
        <dbReference type="EC" id="2.7.7.18"/>
    </reaction>
</comment>
<evidence type="ECO:0000313" key="12">
    <source>
        <dbReference type="EMBL" id="MEP0816063.1"/>
    </source>
</evidence>
<comment type="pathway">
    <text evidence="2 10">Cofactor biosynthesis; NAD(+) biosynthesis; deamido-NAD(+) from nicotinate D-ribonucleotide: step 1/1.</text>
</comment>
<comment type="similarity">
    <text evidence="10">Belongs to the NadD family.</text>
</comment>
<dbReference type="Pfam" id="PF01467">
    <property type="entry name" value="CTP_transf_like"/>
    <property type="match status" value="1"/>
</dbReference>
<dbReference type="NCBIfam" id="TIGR00125">
    <property type="entry name" value="cyt_tran_rel"/>
    <property type="match status" value="1"/>
</dbReference>
<keyword evidence="8 10" id="KW-0520">NAD</keyword>
<dbReference type="InterPro" id="IPR004821">
    <property type="entry name" value="Cyt_trans-like"/>
</dbReference>
<comment type="function">
    <text evidence="1 10">Catalyzes the reversible adenylation of nicotinate mononucleotide (NaMN) to nicotinic acid adenine dinucleotide (NaAD).</text>
</comment>
<dbReference type="Gene3D" id="3.40.50.620">
    <property type="entry name" value="HUPs"/>
    <property type="match status" value="1"/>
</dbReference>
<dbReference type="EC" id="2.7.7.18" evidence="10"/>
<keyword evidence="7 10" id="KW-0067">ATP-binding</keyword>
<evidence type="ECO:0000313" key="13">
    <source>
        <dbReference type="Proteomes" id="UP001464891"/>
    </source>
</evidence>
<evidence type="ECO:0000256" key="4">
    <source>
        <dbReference type="ARBA" id="ARBA00022679"/>
    </source>
</evidence>
<evidence type="ECO:0000256" key="8">
    <source>
        <dbReference type="ARBA" id="ARBA00023027"/>
    </source>
</evidence>
<evidence type="ECO:0000256" key="3">
    <source>
        <dbReference type="ARBA" id="ARBA00022642"/>
    </source>
</evidence>
<dbReference type="InterPro" id="IPR014729">
    <property type="entry name" value="Rossmann-like_a/b/a_fold"/>
</dbReference>
<dbReference type="InterPro" id="IPR005248">
    <property type="entry name" value="NadD/NMNAT"/>
</dbReference>
<sequence>MQKVAILGGTFDPIHWGHLVMAEAALQQAALDQVIWVPTRLAPHKAQQLGLSFEHRLQMVQQAIADHPTFTVTQIEANRVGPSFAITTLQALQELHLQVQWYWIIGLDAFRTLPRWYDHAKLAATCEWLVAPRSQPSNSCSPDSCGSANDLTTPTTELGWTTEMIASCEQVIAVMAQQSIAIRWQRLPMPVMGISSSLIRQYCREQRSIRYLVPEAVRAYITGYQLYQNHD</sequence>
<dbReference type="NCBIfam" id="NF000840">
    <property type="entry name" value="PRK00071.1-3"/>
    <property type="match status" value="1"/>
</dbReference>
<reference evidence="12 13" key="1">
    <citation type="submission" date="2022-04" db="EMBL/GenBank/DDBJ databases">
        <title>Positive selection, recombination, and allopatry shape intraspecific diversity of widespread and dominant cyanobacteria.</title>
        <authorList>
            <person name="Wei J."/>
            <person name="Shu W."/>
            <person name="Hu C."/>
        </authorList>
    </citation>
    <scope>NUCLEOTIDE SEQUENCE [LARGE SCALE GENOMIC DNA]</scope>
    <source>
        <strain evidence="12 13">GB2-A4</strain>
    </source>
</reference>
<evidence type="ECO:0000256" key="10">
    <source>
        <dbReference type="HAMAP-Rule" id="MF_00244"/>
    </source>
</evidence>
<keyword evidence="3 10" id="KW-0662">Pyridine nucleotide biosynthesis</keyword>
<dbReference type="PANTHER" id="PTHR39321">
    <property type="entry name" value="NICOTINATE-NUCLEOTIDE ADENYLYLTRANSFERASE-RELATED"/>
    <property type="match status" value="1"/>
</dbReference>
<dbReference type="HAMAP" id="MF_00244">
    <property type="entry name" value="NaMN_adenylyltr"/>
    <property type="match status" value="1"/>
</dbReference>
<dbReference type="EMBL" id="JAMPKM010000001">
    <property type="protein sequence ID" value="MEP0816063.1"/>
    <property type="molecule type" value="Genomic_DNA"/>
</dbReference>
<keyword evidence="6 10" id="KW-0547">Nucleotide-binding</keyword>
<evidence type="ECO:0000256" key="9">
    <source>
        <dbReference type="ARBA" id="ARBA00048721"/>
    </source>
</evidence>
<dbReference type="NCBIfam" id="TIGR00482">
    <property type="entry name" value="nicotinate (nicotinamide) nucleotide adenylyltransferase"/>
    <property type="match status" value="1"/>
</dbReference>